<dbReference type="GeneID" id="78249360"/>
<sequence>MAKATVDVSNLVDLSQANFARELALLGVTGVAHYAPYGTKLPESMEKLDKPWTALGWCNDSGISESQSEEKNEFSVWQSTENLREQINKREYTFKLTALSIGGLANALYYSVPEDMMAWDEETGVASFEQGGTIPEDYIFSLVIDIVDGHKARRIVIPKATVSERGDVNYTRSDLVGYEFTFKANLDAGAGYSVKRLFKEGWKPGTEGTMLAGAASENGLGDWSKDVATAEGDTKAYTFTLKGATSGTWDLAVGDKKATGLSWKATDEQVQKALRAKGEKTARVSGSVQGGFTISGVASKPTVTVTALEGVTSAEVSEATAA</sequence>
<dbReference type="eggNOG" id="COG4625">
    <property type="taxonomic scope" value="Bacteria"/>
</dbReference>
<keyword evidence="2" id="KW-1185">Reference proteome</keyword>
<accession>U3GYM5</accession>
<dbReference type="EMBL" id="CP006365">
    <property type="protein sequence ID" value="AGU14682.1"/>
    <property type="molecule type" value="Genomic_DNA"/>
</dbReference>
<dbReference type="Proteomes" id="UP000016943">
    <property type="component" value="Chromosome"/>
</dbReference>
<evidence type="ECO:0000313" key="2">
    <source>
        <dbReference type="Proteomes" id="UP000016943"/>
    </source>
</evidence>
<evidence type="ECO:0000313" key="1">
    <source>
        <dbReference type="EMBL" id="AGU14682.1"/>
    </source>
</evidence>
<dbReference type="AlphaFoldDB" id="U3GYM5"/>
<dbReference type="OrthoDB" id="4130395at2"/>
<protein>
    <recommendedName>
        <fullName evidence="3">Major tail protein</fullName>
    </recommendedName>
</protein>
<dbReference type="KEGG" id="caz:CARG_02625"/>
<dbReference type="STRING" id="1348662.CARG_02625"/>
<dbReference type="HOGENOM" id="CLU_881986_0_0_11"/>
<name>U3GYM5_9CORY</name>
<dbReference type="PATRIC" id="fig|1348662.3.peg.514"/>
<proteinExistence type="predicted"/>
<evidence type="ECO:0008006" key="3">
    <source>
        <dbReference type="Google" id="ProtNLM"/>
    </source>
</evidence>
<reference evidence="1 2" key="1">
    <citation type="journal article" date="2013" name="Genome Announc.">
        <title>Whole-Genome Sequence of the Clinical Strain Corynebacterium argentoratense DSM 44202, Isolated from a Human Throat Specimen.</title>
        <authorList>
            <person name="Bomholt C."/>
            <person name="Glaub A."/>
            <person name="Gravermann K."/>
            <person name="Albersmeier A."/>
            <person name="Brinkrolf K."/>
            <person name="Ruckert C."/>
            <person name="Tauch A."/>
        </authorList>
    </citation>
    <scope>NUCLEOTIDE SEQUENCE [LARGE SCALE GENOMIC DNA]</scope>
    <source>
        <strain evidence="1">DSM 44202</strain>
    </source>
</reference>
<organism evidence="1 2">
    <name type="scientific">Corynebacterium argentoratense DSM 44202</name>
    <dbReference type="NCBI Taxonomy" id="1348662"/>
    <lineage>
        <taxon>Bacteria</taxon>
        <taxon>Bacillati</taxon>
        <taxon>Actinomycetota</taxon>
        <taxon>Actinomycetes</taxon>
        <taxon>Mycobacteriales</taxon>
        <taxon>Corynebacteriaceae</taxon>
        <taxon>Corynebacterium</taxon>
    </lineage>
</organism>
<gene>
    <name evidence="1" type="ORF">CARG_02625</name>
</gene>
<dbReference type="RefSeq" id="WP_020975829.1">
    <property type="nucleotide sequence ID" value="NC_022198.1"/>
</dbReference>
<dbReference type="InterPro" id="IPR058154">
    <property type="entry name" value="Bxb1_TTP-like"/>
</dbReference>
<dbReference type="Pfam" id="PF25681">
    <property type="entry name" value="Phage_TTP_17"/>
    <property type="match status" value="1"/>
</dbReference>